<dbReference type="Proteomes" id="UP001062846">
    <property type="component" value="Chromosome 4"/>
</dbReference>
<keyword evidence="2" id="KW-1185">Reference proteome</keyword>
<accession>A0ACC0P1F0</accession>
<organism evidence="1 2">
    <name type="scientific">Rhododendron molle</name>
    <name type="common">Chinese azalea</name>
    <name type="synonym">Azalea mollis</name>
    <dbReference type="NCBI Taxonomy" id="49168"/>
    <lineage>
        <taxon>Eukaryota</taxon>
        <taxon>Viridiplantae</taxon>
        <taxon>Streptophyta</taxon>
        <taxon>Embryophyta</taxon>
        <taxon>Tracheophyta</taxon>
        <taxon>Spermatophyta</taxon>
        <taxon>Magnoliopsida</taxon>
        <taxon>eudicotyledons</taxon>
        <taxon>Gunneridae</taxon>
        <taxon>Pentapetalae</taxon>
        <taxon>asterids</taxon>
        <taxon>Ericales</taxon>
        <taxon>Ericaceae</taxon>
        <taxon>Ericoideae</taxon>
        <taxon>Rhodoreae</taxon>
        <taxon>Rhododendron</taxon>
    </lineage>
</organism>
<evidence type="ECO:0000313" key="2">
    <source>
        <dbReference type="Proteomes" id="UP001062846"/>
    </source>
</evidence>
<gene>
    <name evidence="1" type="ORF">RHMOL_Rhmol04G0140600</name>
</gene>
<name>A0ACC0P1F0_RHOML</name>
<sequence>MARKRPHVLVFPFPAQGHINPVLQFSKRLASRGLRITIITIASVSKSMHLQPCGASIEIEPISDGFDEADLTCVIKAHLGRFVDNVSQNLVNLVGKFVSAGNPPIALVYDSIMPFCLDVARKLGIKGAPFFTQACAVSALYYHYYEGNLKIGDHLGTTSFSMPAMPVMDIGDLPSLIPDRDLYPVFLSQLVNQFSNFQKADWLLVNTFDKLEEEVLNWMASRWPTIKTVGPTIPSLYLDKQLEDDKYYGLNLFHPSTEACMKWLDTKEKSSVVYASFGSIATVGGSQMEELAMGLKNSNENFLWVVRASEESKLPCNFVTETSEKGLVVNWCPQLQVLSHQAVGCFLTHCGWNSTLEAMSLGVPMVVMPQWTDQTTNAKYIVDVWDVGVRVKVNDKGIITREEVVLRIEEVMEGERGDELRRNAGRWKELAKEAMDKGGSSDRNIEEFVSELLCT</sequence>
<dbReference type="EMBL" id="CM046391">
    <property type="protein sequence ID" value="KAI8559006.1"/>
    <property type="molecule type" value="Genomic_DNA"/>
</dbReference>
<comment type="caution">
    <text evidence="1">The sequence shown here is derived from an EMBL/GenBank/DDBJ whole genome shotgun (WGS) entry which is preliminary data.</text>
</comment>
<evidence type="ECO:0000313" key="1">
    <source>
        <dbReference type="EMBL" id="KAI8559006.1"/>
    </source>
</evidence>
<proteinExistence type="predicted"/>
<protein>
    <submittedName>
        <fullName evidence="1">Uncharacterized protein</fullName>
    </submittedName>
</protein>
<reference evidence="1" key="1">
    <citation type="submission" date="2022-02" db="EMBL/GenBank/DDBJ databases">
        <title>Plant Genome Project.</title>
        <authorList>
            <person name="Zhang R.-G."/>
        </authorList>
    </citation>
    <scope>NUCLEOTIDE SEQUENCE</scope>
    <source>
        <strain evidence="1">AT1</strain>
    </source>
</reference>